<proteinExistence type="predicted"/>
<evidence type="ECO:0000313" key="2">
    <source>
        <dbReference type="WBParaSite" id="nRc.2.0.1.t10750-RA"/>
    </source>
</evidence>
<name>A0A915I9A0_ROMCU</name>
<evidence type="ECO:0000313" key="1">
    <source>
        <dbReference type="Proteomes" id="UP000887565"/>
    </source>
</evidence>
<dbReference type="AlphaFoldDB" id="A0A915I9A0"/>
<sequence length="103" mass="11646">MLESTPVATDVGRRASHIVADDRTTRVFIIGCQCDAHNASGRSRQNGFRAEETLRNENLGLIMPGLIFPYQLEQIWSRLITNVQQIFKTLSNRQGHTLAFAFQ</sequence>
<dbReference type="Proteomes" id="UP000887565">
    <property type="component" value="Unplaced"/>
</dbReference>
<protein>
    <submittedName>
        <fullName evidence="2">Uncharacterized protein</fullName>
    </submittedName>
</protein>
<reference evidence="2" key="1">
    <citation type="submission" date="2022-11" db="UniProtKB">
        <authorList>
            <consortium name="WormBaseParasite"/>
        </authorList>
    </citation>
    <scope>IDENTIFICATION</scope>
</reference>
<keyword evidence="1" id="KW-1185">Reference proteome</keyword>
<organism evidence="1 2">
    <name type="scientific">Romanomermis culicivorax</name>
    <name type="common">Nematode worm</name>
    <dbReference type="NCBI Taxonomy" id="13658"/>
    <lineage>
        <taxon>Eukaryota</taxon>
        <taxon>Metazoa</taxon>
        <taxon>Ecdysozoa</taxon>
        <taxon>Nematoda</taxon>
        <taxon>Enoplea</taxon>
        <taxon>Dorylaimia</taxon>
        <taxon>Mermithida</taxon>
        <taxon>Mermithoidea</taxon>
        <taxon>Mermithidae</taxon>
        <taxon>Romanomermis</taxon>
    </lineage>
</organism>
<accession>A0A915I9A0</accession>
<dbReference type="WBParaSite" id="nRc.2.0.1.t10750-RA">
    <property type="protein sequence ID" value="nRc.2.0.1.t10750-RA"/>
    <property type="gene ID" value="nRc.2.0.1.g10750"/>
</dbReference>